<keyword evidence="7 15" id="KW-0812">Transmembrane</keyword>
<feature type="transmembrane region" description="Helical" evidence="15">
    <location>
        <begin position="299"/>
        <end position="319"/>
    </location>
</feature>
<reference evidence="18" key="1">
    <citation type="submission" date="2022-06" db="EMBL/GenBank/DDBJ databases">
        <title>Complete genome sequences of two strains of the flax pathogen Septoria linicola.</title>
        <authorList>
            <person name="Lapalu N."/>
            <person name="Simon A."/>
            <person name="Demenou B."/>
            <person name="Paumier D."/>
            <person name="Guillot M.-P."/>
            <person name="Gout L."/>
            <person name="Valade R."/>
        </authorList>
    </citation>
    <scope>NUCLEOTIDE SEQUENCE</scope>
    <source>
        <strain evidence="18">SE15195</strain>
    </source>
</reference>
<evidence type="ECO:0000256" key="13">
    <source>
        <dbReference type="ARBA" id="ARBA00038359"/>
    </source>
</evidence>
<evidence type="ECO:0000256" key="10">
    <source>
        <dbReference type="ARBA" id="ARBA00023136"/>
    </source>
</evidence>
<keyword evidence="6" id="KW-0325">Glycoprotein</keyword>
<evidence type="ECO:0000256" key="14">
    <source>
        <dbReference type="SAM" id="MobiDB-lite"/>
    </source>
</evidence>
<keyword evidence="19" id="KW-1185">Reference proteome</keyword>
<protein>
    <submittedName>
        <fullName evidence="18">Extracellular membrane protein, CFEM</fullName>
    </submittedName>
</protein>
<feature type="signal peptide" evidence="16">
    <location>
        <begin position="1"/>
        <end position="20"/>
    </location>
</feature>
<sequence>MRWWAFLVAVSATLYGLVNAQTEGPGPALSPCVTKCIFEFMPASGCGTDAACLCENQPYKTAVQNCLQANCPVRESLVAGRYQSEACGATKRSQVGLTRRVVWTLYTTAAISVLGRFIFRNPYLRGSGYGADDWTMLLAFILLTPQNAVIHAMTMAGLGLDIWTLEPDNITTLLHDFWVEAILYTFVMSTIKVSILLLYLRIWTSGTSWTAGFRRMCFVLIAINVAFGVALGLTVIFECSPVSYAWTRWDGEHTGKCIDYSAQSYAISGLNTLLDIVTFLLPIPKLLQLPISLRKKVGVCLIFALGLLATTASVVRLIYLIEYSTSPNFSWWFAPIAIWTSLECNLAVTTACLPSMAGLFQKVWNHTCKGTKWTYGSSGTNIDNVRLSELQTPSQYFEEGGTPRNDSIAIEGAKTSLRPQIIAKPNDATPHRLPQ</sequence>
<evidence type="ECO:0000256" key="9">
    <source>
        <dbReference type="ARBA" id="ARBA00022989"/>
    </source>
</evidence>
<evidence type="ECO:0000313" key="18">
    <source>
        <dbReference type="EMBL" id="USW54799.1"/>
    </source>
</evidence>
<dbReference type="Pfam" id="PF05730">
    <property type="entry name" value="CFEM"/>
    <property type="match status" value="1"/>
</dbReference>
<feature type="transmembrane region" description="Helical" evidence="15">
    <location>
        <begin position="265"/>
        <end position="287"/>
    </location>
</feature>
<dbReference type="Pfam" id="PF20684">
    <property type="entry name" value="Fung_rhodopsin"/>
    <property type="match status" value="1"/>
</dbReference>
<evidence type="ECO:0000256" key="16">
    <source>
        <dbReference type="SAM" id="SignalP"/>
    </source>
</evidence>
<feature type="chain" id="PRO_5040392282" evidence="16">
    <location>
        <begin position="21"/>
        <end position="435"/>
    </location>
</feature>
<evidence type="ECO:0000256" key="5">
    <source>
        <dbReference type="ARBA" id="ARBA00022525"/>
    </source>
</evidence>
<dbReference type="PANTHER" id="PTHR33048:SF47">
    <property type="entry name" value="INTEGRAL MEMBRANE PROTEIN-RELATED"/>
    <property type="match status" value="1"/>
</dbReference>
<feature type="transmembrane region" description="Helical" evidence="15">
    <location>
        <begin position="182"/>
        <end position="204"/>
    </location>
</feature>
<evidence type="ECO:0000259" key="17">
    <source>
        <dbReference type="SMART" id="SM00747"/>
    </source>
</evidence>
<evidence type="ECO:0000256" key="2">
    <source>
        <dbReference type="ARBA" id="ARBA00004589"/>
    </source>
</evidence>
<proteinExistence type="inferred from homology"/>
<organism evidence="18 19">
    <name type="scientific">Septoria linicola</name>
    <dbReference type="NCBI Taxonomy" id="215465"/>
    <lineage>
        <taxon>Eukaryota</taxon>
        <taxon>Fungi</taxon>
        <taxon>Dikarya</taxon>
        <taxon>Ascomycota</taxon>
        <taxon>Pezizomycotina</taxon>
        <taxon>Dothideomycetes</taxon>
        <taxon>Dothideomycetidae</taxon>
        <taxon>Mycosphaerellales</taxon>
        <taxon>Mycosphaerellaceae</taxon>
        <taxon>Septoria</taxon>
    </lineage>
</organism>
<dbReference type="AlphaFoldDB" id="A0A9Q9ASV2"/>
<feature type="transmembrane region" description="Helical" evidence="15">
    <location>
        <begin position="101"/>
        <end position="119"/>
    </location>
</feature>
<keyword evidence="9 15" id="KW-1133">Transmembrane helix</keyword>
<dbReference type="GO" id="GO:0098552">
    <property type="term" value="C:side of membrane"/>
    <property type="evidence" value="ECO:0007669"/>
    <property type="project" value="UniProtKB-KW"/>
</dbReference>
<evidence type="ECO:0000256" key="8">
    <source>
        <dbReference type="ARBA" id="ARBA00022729"/>
    </source>
</evidence>
<evidence type="ECO:0000256" key="7">
    <source>
        <dbReference type="ARBA" id="ARBA00022692"/>
    </source>
</evidence>
<dbReference type="GO" id="GO:0005576">
    <property type="term" value="C:extracellular region"/>
    <property type="evidence" value="ECO:0007669"/>
    <property type="project" value="UniProtKB-SubCell"/>
</dbReference>
<dbReference type="PANTHER" id="PTHR33048">
    <property type="entry name" value="PTH11-LIKE INTEGRAL MEMBRANE PROTEIN (AFU_ORTHOLOGUE AFUA_5G11245)"/>
    <property type="match status" value="1"/>
</dbReference>
<evidence type="ECO:0000256" key="6">
    <source>
        <dbReference type="ARBA" id="ARBA00022622"/>
    </source>
</evidence>
<comment type="subcellular location">
    <subcellularLocation>
        <location evidence="2">Membrane</location>
        <topology evidence="2">Lipid-anchor</topology>
        <topology evidence="2">GPI-anchor</topology>
    </subcellularLocation>
    <subcellularLocation>
        <location evidence="1">Membrane</location>
        <topology evidence="1">Multi-pass membrane protein</topology>
    </subcellularLocation>
    <subcellularLocation>
        <location evidence="3">Secreted</location>
    </subcellularLocation>
</comment>
<dbReference type="InterPro" id="IPR049326">
    <property type="entry name" value="Rhodopsin_dom_fungi"/>
</dbReference>
<comment type="similarity">
    <text evidence="4">Belongs to the RBT5 family.</text>
</comment>
<comment type="similarity">
    <text evidence="13">Belongs to the SAT4 family.</text>
</comment>
<evidence type="ECO:0000313" key="19">
    <source>
        <dbReference type="Proteomes" id="UP001056384"/>
    </source>
</evidence>
<evidence type="ECO:0000256" key="12">
    <source>
        <dbReference type="ARBA" id="ARBA00023288"/>
    </source>
</evidence>
<evidence type="ECO:0000256" key="4">
    <source>
        <dbReference type="ARBA" id="ARBA00010031"/>
    </source>
</evidence>
<dbReference type="SMART" id="SM00747">
    <property type="entry name" value="CFEM"/>
    <property type="match status" value="1"/>
</dbReference>
<keyword evidence="10 15" id="KW-0472">Membrane</keyword>
<keyword evidence="6" id="KW-0336">GPI-anchor</keyword>
<accession>A0A9Q9ASV2</accession>
<feature type="domain" description="CFEM" evidence="17">
    <location>
        <begin position="25"/>
        <end position="88"/>
    </location>
</feature>
<keyword evidence="8 16" id="KW-0732">Signal</keyword>
<keyword evidence="11" id="KW-1015">Disulfide bond</keyword>
<name>A0A9Q9ASV2_9PEZI</name>
<evidence type="ECO:0000256" key="3">
    <source>
        <dbReference type="ARBA" id="ARBA00004613"/>
    </source>
</evidence>
<dbReference type="EMBL" id="CP099423">
    <property type="protein sequence ID" value="USW54799.1"/>
    <property type="molecule type" value="Genomic_DNA"/>
</dbReference>
<evidence type="ECO:0000256" key="1">
    <source>
        <dbReference type="ARBA" id="ARBA00004141"/>
    </source>
</evidence>
<evidence type="ECO:0000256" key="11">
    <source>
        <dbReference type="ARBA" id="ARBA00023157"/>
    </source>
</evidence>
<dbReference type="InterPro" id="IPR008427">
    <property type="entry name" value="Extracellular_membr_CFEM_dom"/>
</dbReference>
<dbReference type="InterPro" id="IPR052337">
    <property type="entry name" value="SAT4-like"/>
</dbReference>
<keyword evidence="5" id="KW-0964">Secreted</keyword>
<feature type="region of interest" description="Disordered" evidence="14">
    <location>
        <begin position="413"/>
        <end position="435"/>
    </location>
</feature>
<gene>
    <name evidence="18" type="ORF">Slin15195_G081180</name>
</gene>
<dbReference type="Proteomes" id="UP001056384">
    <property type="component" value="Chromosome 6"/>
</dbReference>
<evidence type="ECO:0000256" key="15">
    <source>
        <dbReference type="SAM" id="Phobius"/>
    </source>
</evidence>
<keyword evidence="12" id="KW-0449">Lipoprotein</keyword>
<feature type="transmembrane region" description="Helical" evidence="15">
    <location>
        <begin position="331"/>
        <end position="353"/>
    </location>
</feature>
<feature type="transmembrane region" description="Helical" evidence="15">
    <location>
        <begin position="216"/>
        <end position="237"/>
    </location>
</feature>